<dbReference type="InterPro" id="IPR001789">
    <property type="entry name" value="Sig_transdc_resp-reg_receiver"/>
</dbReference>
<dbReference type="InterPro" id="IPR050595">
    <property type="entry name" value="Bact_response_regulator"/>
</dbReference>
<dbReference type="OrthoDB" id="2830at2157"/>
<keyword evidence="1 2" id="KW-0597">Phosphoprotein</keyword>
<proteinExistence type="predicted"/>
<comment type="caution">
    <text evidence="4">The sequence shown here is derived from an EMBL/GenBank/DDBJ whole genome shotgun (WGS) entry which is preliminary data.</text>
</comment>
<dbReference type="SUPFAM" id="SSF52172">
    <property type="entry name" value="CheY-like"/>
    <property type="match status" value="1"/>
</dbReference>
<dbReference type="InterPro" id="IPR011006">
    <property type="entry name" value="CheY-like_superfamily"/>
</dbReference>
<gene>
    <name evidence="4" type="ORF">DLD82_14630</name>
</gene>
<dbReference type="Pfam" id="PF00072">
    <property type="entry name" value="Response_reg"/>
    <property type="match status" value="1"/>
</dbReference>
<feature type="modified residue" description="4-aspartylphosphate" evidence="2">
    <location>
        <position position="52"/>
    </location>
</feature>
<name>A0A2V2MR79_9EURY</name>
<dbReference type="GeneID" id="97608129"/>
<feature type="domain" description="Response regulatory" evidence="3">
    <location>
        <begin position="3"/>
        <end position="119"/>
    </location>
</feature>
<protein>
    <submittedName>
        <fullName evidence="4">Two-component system response regulator</fullName>
    </submittedName>
</protein>
<reference evidence="4 5" key="1">
    <citation type="submission" date="2018-05" db="EMBL/GenBank/DDBJ databases">
        <title>Draft genome of Methanospirillum stamsii Pt1.</title>
        <authorList>
            <person name="Dueholm M.S."/>
            <person name="Nielsen P.H."/>
            <person name="Bakmann L.F."/>
            <person name="Otzen D.E."/>
        </authorList>
    </citation>
    <scope>NUCLEOTIDE SEQUENCE [LARGE SCALE GENOMIC DNA]</scope>
    <source>
        <strain evidence="4 5">Pt1</strain>
    </source>
</reference>
<dbReference type="RefSeq" id="WP_109941869.1">
    <property type="nucleotide sequence ID" value="NZ_CP176366.1"/>
</dbReference>
<dbReference type="AlphaFoldDB" id="A0A2V2MR79"/>
<keyword evidence="5" id="KW-1185">Reference proteome</keyword>
<accession>A0A2V2MR79</accession>
<dbReference type="PANTHER" id="PTHR44591:SF3">
    <property type="entry name" value="RESPONSE REGULATORY DOMAIN-CONTAINING PROTEIN"/>
    <property type="match status" value="1"/>
</dbReference>
<dbReference type="SMART" id="SM00448">
    <property type="entry name" value="REC"/>
    <property type="match status" value="1"/>
</dbReference>
<evidence type="ECO:0000313" key="5">
    <source>
        <dbReference type="Proteomes" id="UP000245934"/>
    </source>
</evidence>
<dbReference type="PANTHER" id="PTHR44591">
    <property type="entry name" value="STRESS RESPONSE REGULATOR PROTEIN 1"/>
    <property type="match status" value="1"/>
</dbReference>
<evidence type="ECO:0000256" key="2">
    <source>
        <dbReference type="PROSITE-ProRule" id="PRU00169"/>
    </source>
</evidence>
<dbReference type="CDD" id="cd00156">
    <property type="entry name" value="REC"/>
    <property type="match status" value="1"/>
</dbReference>
<evidence type="ECO:0000313" key="4">
    <source>
        <dbReference type="EMBL" id="PWR70734.1"/>
    </source>
</evidence>
<evidence type="ECO:0000256" key="1">
    <source>
        <dbReference type="ARBA" id="ARBA00022553"/>
    </source>
</evidence>
<organism evidence="4 5">
    <name type="scientific">Methanospirillum stamsii</name>
    <dbReference type="NCBI Taxonomy" id="1277351"/>
    <lineage>
        <taxon>Archaea</taxon>
        <taxon>Methanobacteriati</taxon>
        <taxon>Methanobacteriota</taxon>
        <taxon>Stenosarchaea group</taxon>
        <taxon>Methanomicrobia</taxon>
        <taxon>Methanomicrobiales</taxon>
        <taxon>Methanospirillaceae</taxon>
        <taxon>Methanospirillum</taxon>
    </lineage>
</organism>
<dbReference type="InterPro" id="IPR040541">
    <property type="entry name" value="MetOD2"/>
</dbReference>
<dbReference type="EMBL" id="QGMZ01000039">
    <property type="protein sequence ID" value="PWR70734.1"/>
    <property type="molecule type" value="Genomic_DNA"/>
</dbReference>
<evidence type="ECO:0000259" key="3">
    <source>
        <dbReference type="PROSITE" id="PS50110"/>
    </source>
</evidence>
<dbReference type="Gene3D" id="3.40.50.2300">
    <property type="match status" value="1"/>
</dbReference>
<dbReference type="Pfam" id="PF18548">
    <property type="entry name" value="MetOD2"/>
    <property type="match status" value="1"/>
</dbReference>
<dbReference type="GO" id="GO:0000160">
    <property type="term" value="P:phosphorelay signal transduction system"/>
    <property type="evidence" value="ECO:0007669"/>
    <property type="project" value="InterPro"/>
</dbReference>
<sequence>MSTIMVIDDSPFIVDIFVTMLERGGYAVYSANSGPEGIDLLKTVTPDLILLDIMMEPMDGWETLVAIKQNFSTKDIPVMMLTAKQLTPQEAQEYGMYIEDYILKPVTHSELYAAIEGVINRRKQIVDDMVRAKEGGFDEALINEYGRLVKSTEITKRLLKLLSSTYDLSDPSMKFSDDINVAIKSMETNVKFQEQRLVQIREVFSGSN</sequence>
<dbReference type="PROSITE" id="PS50110">
    <property type="entry name" value="RESPONSE_REGULATORY"/>
    <property type="match status" value="1"/>
</dbReference>
<dbReference type="Proteomes" id="UP000245934">
    <property type="component" value="Unassembled WGS sequence"/>
</dbReference>